<evidence type="ECO:0000313" key="2">
    <source>
        <dbReference type="Proteomes" id="UP000724148"/>
    </source>
</evidence>
<accession>A0A931WP83</accession>
<dbReference type="PANTHER" id="PTHR45947">
    <property type="entry name" value="SULFOQUINOVOSYL TRANSFERASE SQD2"/>
    <property type="match status" value="1"/>
</dbReference>
<organism evidence="1 2">
    <name type="scientific">Candidatus Sungiibacteriota bacterium</name>
    <dbReference type="NCBI Taxonomy" id="2750080"/>
    <lineage>
        <taxon>Bacteria</taxon>
        <taxon>Candidatus Sungiibacteriota</taxon>
    </lineage>
</organism>
<proteinExistence type="predicted"/>
<dbReference type="Gene3D" id="3.40.50.2000">
    <property type="entry name" value="Glycogen Phosphorylase B"/>
    <property type="match status" value="1"/>
</dbReference>
<evidence type="ECO:0000313" key="1">
    <source>
        <dbReference type="EMBL" id="MBI2097077.1"/>
    </source>
</evidence>
<dbReference type="CDD" id="cd03801">
    <property type="entry name" value="GT4_PimA-like"/>
    <property type="match status" value="1"/>
</dbReference>
<dbReference type="GO" id="GO:0016757">
    <property type="term" value="F:glycosyltransferase activity"/>
    <property type="evidence" value="ECO:0007669"/>
    <property type="project" value="TreeGrafter"/>
</dbReference>
<comment type="caution">
    <text evidence="1">The sequence shown here is derived from an EMBL/GenBank/DDBJ whole genome shotgun (WGS) entry which is preliminary data.</text>
</comment>
<dbReference type="PANTHER" id="PTHR45947:SF3">
    <property type="entry name" value="SULFOQUINOVOSYL TRANSFERASE SQD2"/>
    <property type="match status" value="1"/>
</dbReference>
<dbReference type="EMBL" id="JACOZA010000077">
    <property type="protein sequence ID" value="MBI2097077.1"/>
    <property type="molecule type" value="Genomic_DNA"/>
</dbReference>
<protein>
    <submittedName>
        <fullName evidence="1">Glycosyltransferase</fullName>
    </submittedName>
</protein>
<dbReference type="AlphaFoldDB" id="A0A931WP83"/>
<name>A0A931WP83_9BACT</name>
<gene>
    <name evidence="1" type="ORF">HYT40_02940</name>
</gene>
<dbReference type="SUPFAM" id="SSF53756">
    <property type="entry name" value="UDP-Glycosyltransferase/glycogen phosphorylase"/>
    <property type="match status" value="1"/>
</dbReference>
<dbReference type="InterPro" id="IPR050194">
    <property type="entry name" value="Glycosyltransferase_grp1"/>
</dbReference>
<dbReference type="Pfam" id="PF13692">
    <property type="entry name" value="Glyco_trans_1_4"/>
    <property type="match status" value="1"/>
</dbReference>
<dbReference type="Proteomes" id="UP000724148">
    <property type="component" value="Unassembled WGS sequence"/>
</dbReference>
<reference evidence="1" key="1">
    <citation type="submission" date="2020-07" db="EMBL/GenBank/DDBJ databases">
        <title>Huge and variable diversity of episymbiotic CPR bacteria and DPANN archaea in groundwater ecosystems.</title>
        <authorList>
            <person name="He C.Y."/>
            <person name="Keren R."/>
            <person name="Whittaker M."/>
            <person name="Farag I.F."/>
            <person name="Doudna J."/>
            <person name="Cate J.H.D."/>
            <person name="Banfield J.F."/>
        </authorList>
    </citation>
    <scope>NUCLEOTIDE SEQUENCE</scope>
    <source>
        <strain evidence="1">NC_groundwater_193_Ag_S-0.1um_51_7</strain>
    </source>
</reference>
<sequence>MAPVYAIVAYPFAWRYRTPMALWYVHRHVDLKLRLAEKLVDGVFSASPESFRLPSKKVSFLGHGVDTDLFAPPAAVPAGFVMLTAGRISRSKRVDFLLRAVARAREHLPSAWKFMIVGGLITGDDARYRQELDKLIRDLGMGEHVSFEGEVPYRGMPSYYQKAHMFLHASATGSIDKAVLEAMSTALPVVSSSEAFWTILPEEYVVKERSVETFASKISALLRKGRDMSLRGIVQEKFELSDLIKKLEMQLIALSVPID</sequence>